<dbReference type="InterPro" id="IPR002455">
    <property type="entry name" value="GPCR3_GABA-B"/>
</dbReference>
<feature type="transmembrane region" description="Helical" evidence="10">
    <location>
        <begin position="396"/>
        <end position="420"/>
    </location>
</feature>
<evidence type="ECO:0000256" key="4">
    <source>
        <dbReference type="ARBA" id="ARBA00023040"/>
    </source>
</evidence>
<sequence>MRNSQYPVASPFGGSNAMLSAAYFVTSNISAVIGDTVSRLSEYSATVTSAVQIPQCSFTSISDNLSSTSLFKYFIRSVPASEDYAIQVLEYISRMGWRRIGIIYSSNSFGVPFAAAIVRRAPEYGVLIILGAPTYTPDNNSKDFKQTLGTLRSLGSYINLLLCTDTDTLRGLEMIHNEGMAGHPYVWINFNEIAHDIRTYFSEPNRPPVSAFNGLIMWDLGYNFVRNPVYNKFLTRWQSLDPALYPGTGPGTSLNHAQPRAYSCAWMLALGYQRDIEKARRRGVNESHILRNLVTGQFPRTFGNLSVDLFDKITFDGPAGKVNLNENGDRIGGTWAFYQLQNAAPVAVARSSLSMGGEQNITIFPGKHIWPGSRYNQTPLDSPPWVRQNVCWSEPLAIVLVSIAGLMTLACLIMIGIVLWKRHNPVIKASSPCFCILELIGIILLCASIPMKIGNTTGPICYTIALSSMGGINLILSAIVVKNYRVYRIFNNVYSNKIVMKDTVLLKHAGVLFIATMSATLIYLAVARPRVVYISIDASSAALVCLPTNGGDISGSIQMVMAIPTTALLGFAWFLAYKTRGVSANWNEAKAISYVVYNLVFTALMYSTSSLLYKTMYRPSTIIQDVVILYAGLICLIVLFVPKLFVMWQRHRLENSRASITTNEHEDEDDLHYRLGGIGNHIGEVVGRTGSVASIGSVGMSSRGRGGGGSVGDSAAATGIPELLRVRALDPDIAFSKETGTVMTFEQFEDRLNETTASSTVSNAANTRSIAPSSNGYSSIRRGPGQRSSTFPPIFQPVSPTILRSLSLEHQRSCCSGGPESYGLSDSPDIWNNGGGNDGSSSSSGAGNGTSFFRRTSRAAPDEIGPALTQEGEASHRNFNGRSSDSNGQDAYNRAGPSSSPGVPELSPMTSGESFSSSTVFGRTGFGGGGGVDGCAAGNSMDYNQFRMGIFSFGIKDETQAVPVLIIDMRPWRWLLQFTARWRAMQIIVVSSLNMVILSDQGAKSRTETFLYTMAEPFTESGHFFLRVTCLNSQYLQLEFPNAVARDQWSRVFNASSPDSRKCLLSRRPQGSGGSGDDDNGGERPGSAGDEGDEGGEGGGPLNTTTTNATTITVGLGTRSSGYNAIRLSLSPDQKAKRKRLGVKFLIASAMGWE</sequence>
<organism evidence="12 13">
    <name type="scientific">Linnemannia gamsii</name>
    <dbReference type="NCBI Taxonomy" id="64522"/>
    <lineage>
        <taxon>Eukaryota</taxon>
        <taxon>Fungi</taxon>
        <taxon>Fungi incertae sedis</taxon>
        <taxon>Mucoromycota</taxon>
        <taxon>Mortierellomycotina</taxon>
        <taxon>Mortierellomycetes</taxon>
        <taxon>Mortierellales</taxon>
        <taxon>Mortierellaceae</taxon>
        <taxon>Linnemannia</taxon>
    </lineage>
</organism>
<comment type="caution">
    <text evidence="12">The sequence shown here is derived from an EMBL/GenBank/DDBJ whole genome shotgun (WGS) entry which is preliminary data.</text>
</comment>
<evidence type="ECO:0000256" key="8">
    <source>
        <dbReference type="ARBA" id="ARBA00023224"/>
    </source>
</evidence>
<dbReference type="AlphaFoldDB" id="A0A9P6USE8"/>
<dbReference type="EMBL" id="JAAAIN010000255">
    <property type="protein sequence ID" value="KAG0317235.1"/>
    <property type="molecule type" value="Genomic_DNA"/>
</dbReference>
<dbReference type="Gene3D" id="3.40.50.2300">
    <property type="match status" value="2"/>
</dbReference>
<feature type="transmembrane region" description="Helical" evidence="10">
    <location>
        <begin position="627"/>
        <end position="648"/>
    </location>
</feature>
<evidence type="ECO:0000256" key="7">
    <source>
        <dbReference type="ARBA" id="ARBA00023180"/>
    </source>
</evidence>
<dbReference type="PRINTS" id="PR00248">
    <property type="entry name" value="GPCRMGR"/>
</dbReference>
<evidence type="ECO:0000256" key="6">
    <source>
        <dbReference type="ARBA" id="ARBA00023170"/>
    </source>
</evidence>
<dbReference type="GO" id="GO:0004965">
    <property type="term" value="F:G protein-coupled GABA receptor activity"/>
    <property type="evidence" value="ECO:0007669"/>
    <property type="project" value="InterPro"/>
</dbReference>
<dbReference type="InterPro" id="IPR017978">
    <property type="entry name" value="GPCR_3_C"/>
</dbReference>
<evidence type="ECO:0000256" key="3">
    <source>
        <dbReference type="ARBA" id="ARBA00022989"/>
    </source>
</evidence>
<dbReference type="OrthoDB" id="5597995at2759"/>
<dbReference type="PANTHER" id="PTHR10519:SF20">
    <property type="entry name" value="G-PROTEIN COUPLED RECEPTOR 156-RELATED"/>
    <property type="match status" value="1"/>
</dbReference>
<feature type="transmembrane region" description="Helical" evidence="10">
    <location>
        <begin position="432"/>
        <end position="450"/>
    </location>
</feature>
<dbReference type="GO" id="GO:0007214">
    <property type="term" value="P:gamma-aminobutyric acid signaling pathway"/>
    <property type="evidence" value="ECO:0007669"/>
    <property type="project" value="TreeGrafter"/>
</dbReference>
<feature type="transmembrane region" description="Helical" evidence="10">
    <location>
        <begin position="589"/>
        <end position="607"/>
    </location>
</feature>
<dbReference type="Pfam" id="PF00003">
    <property type="entry name" value="7tm_3"/>
    <property type="match status" value="1"/>
</dbReference>
<keyword evidence="7" id="KW-0325">Glycoprotein</keyword>
<accession>A0A9P6USE8</accession>
<feature type="region of interest" description="Disordered" evidence="9">
    <location>
        <begin position="814"/>
        <end position="916"/>
    </location>
</feature>
<dbReference type="PROSITE" id="PS50259">
    <property type="entry name" value="G_PROTEIN_RECEP_F3_4"/>
    <property type="match status" value="1"/>
</dbReference>
<feature type="region of interest" description="Disordered" evidence="9">
    <location>
        <begin position="1059"/>
        <end position="1108"/>
    </location>
</feature>
<keyword evidence="8" id="KW-0807">Transducer</keyword>
<protein>
    <recommendedName>
        <fullName evidence="11">G-protein coupled receptors family 3 profile domain-containing protein</fullName>
    </recommendedName>
</protein>
<evidence type="ECO:0000256" key="10">
    <source>
        <dbReference type="SAM" id="Phobius"/>
    </source>
</evidence>
<evidence type="ECO:0000256" key="2">
    <source>
        <dbReference type="ARBA" id="ARBA00022692"/>
    </source>
</evidence>
<proteinExistence type="predicted"/>
<dbReference type="Proteomes" id="UP000823405">
    <property type="component" value="Unassembled WGS sequence"/>
</dbReference>
<dbReference type="PANTHER" id="PTHR10519">
    <property type="entry name" value="GABA-B RECEPTOR"/>
    <property type="match status" value="1"/>
</dbReference>
<feature type="compositionally biased region" description="Polar residues" evidence="9">
    <location>
        <begin position="877"/>
        <end position="901"/>
    </location>
</feature>
<feature type="compositionally biased region" description="Low complexity" evidence="9">
    <location>
        <begin position="839"/>
        <end position="851"/>
    </location>
</feature>
<evidence type="ECO:0000256" key="1">
    <source>
        <dbReference type="ARBA" id="ARBA00004141"/>
    </source>
</evidence>
<comment type="subcellular location">
    <subcellularLocation>
        <location evidence="1">Membrane</location>
        <topology evidence="1">Multi-pass membrane protein</topology>
    </subcellularLocation>
</comment>
<name>A0A9P6USE8_9FUNG</name>
<dbReference type="PRINTS" id="PR01176">
    <property type="entry name" value="GABABRECEPTR"/>
</dbReference>
<dbReference type="InterPro" id="IPR001828">
    <property type="entry name" value="ANF_lig-bd_rcpt"/>
</dbReference>
<evidence type="ECO:0000256" key="9">
    <source>
        <dbReference type="SAM" id="MobiDB-lite"/>
    </source>
</evidence>
<reference evidence="12" key="1">
    <citation type="journal article" date="2020" name="Fungal Divers.">
        <title>Resolving the Mortierellaceae phylogeny through synthesis of multi-gene phylogenetics and phylogenomics.</title>
        <authorList>
            <person name="Vandepol N."/>
            <person name="Liber J."/>
            <person name="Desiro A."/>
            <person name="Na H."/>
            <person name="Kennedy M."/>
            <person name="Barry K."/>
            <person name="Grigoriev I.V."/>
            <person name="Miller A.N."/>
            <person name="O'Donnell K."/>
            <person name="Stajich J.E."/>
            <person name="Bonito G."/>
        </authorList>
    </citation>
    <scope>NUCLEOTIDE SEQUENCE</scope>
    <source>
        <strain evidence="12">NVP60</strain>
    </source>
</reference>
<dbReference type="InterPro" id="IPR028082">
    <property type="entry name" value="Peripla_BP_I"/>
</dbReference>
<keyword evidence="3 10" id="KW-1133">Transmembrane helix</keyword>
<feature type="region of interest" description="Disordered" evidence="9">
    <location>
        <begin position="756"/>
        <end position="796"/>
    </location>
</feature>
<feature type="transmembrane region" description="Helical" evidence="10">
    <location>
        <begin position="462"/>
        <end position="484"/>
    </location>
</feature>
<feature type="domain" description="G-protein coupled receptors family 3 profile" evidence="11">
    <location>
        <begin position="396"/>
        <end position="647"/>
    </location>
</feature>
<keyword evidence="6" id="KW-0675">Receptor</keyword>
<dbReference type="SUPFAM" id="SSF53822">
    <property type="entry name" value="Periplasmic binding protein-like I"/>
    <property type="match status" value="1"/>
</dbReference>
<evidence type="ECO:0000256" key="5">
    <source>
        <dbReference type="ARBA" id="ARBA00023136"/>
    </source>
</evidence>
<dbReference type="GO" id="GO:0038039">
    <property type="term" value="C:G protein-coupled receptor heterodimeric complex"/>
    <property type="evidence" value="ECO:0007669"/>
    <property type="project" value="TreeGrafter"/>
</dbReference>
<dbReference type="InterPro" id="IPR000337">
    <property type="entry name" value="GPCR_3"/>
</dbReference>
<gene>
    <name evidence="12" type="ORF">BGZ97_005700</name>
</gene>
<dbReference type="Pfam" id="PF01094">
    <property type="entry name" value="ANF_receptor"/>
    <property type="match status" value="1"/>
</dbReference>
<evidence type="ECO:0000259" key="11">
    <source>
        <dbReference type="PROSITE" id="PS50259"/>
    </source>
</evidence>
<keyword evidence="5 10" id="KW-0472">Membrane</keyword>
<feature type="compositionally biased region" description="Polar residues" evidence="9">
    <location>
        <begin position="756"/>
        <end position="778"/>
    </location>
</feature>
<feature type="transmembrane region" description="Helical" evidence="10">
    <location>
        <begin position="556"/>
        <end position="577"/>
    </location>
</feature>
<keyword evidence="4" id="KW-0297">G-protein coupled receptor</keyword>
<keyword evidence="13" id="KW-1185">Reference proteome</keyword>
<feature type="transmembrane region" description="Helical" evidence="10">
    <location>
        <begin position="505"/>
        <end position="526"/>
    </location>
</feature>
<keyword evidence="2 10" id="KW-0812">Transmembrane</keyword>
<evidence type="ECO:0000313" key="13">
    <source>
        <dbReference type="Proteomes" id="UP000823405"/>
    </source>
</evidence>
<evidence type="ECO:0000313" key="12">
    <source>
        <dbReference type="EMBL" id="KAG0317235.1"/>
    </source>
</evidence>